<feature type="transmembrane region" description="Helical" evidence="1">
    <location>
        <begin position="56"/>
        <end position="74"/>
    </location>
</feature>
<name>A0A150H7Y6_9MICO</name>
<organism evidence="2 3">
    <name type="scientific">Brevibacterium ravenspurgense</name>
    <dbReference type="NCBI Taxonomy" id="479117"/>
    <lineage>
        <taxon>Bacteria</taxon>
        <taxon>Bacillati</taxon>
        <taxon>Actinomycetota</taxon>
        <taxon>Actinomycetes</taxon>
        <taxon>Micrococcales</taxon>
        <taxon>Brevibacteriaceae</taxon>
        <taxon>Brevibacterium</taxon>
    </lineage>
</organism>
<protein>
    <recommendedName>
        <fullName evidence="4">Glycosyl transferase</fullName>
    </recommendedName>
</protein>
<evidence type="ECO:0008006" key="4">
    <source>
        <dbReference type="Google" id="ProtNLM"/>
    </source>
</evidence>
<feature type="transmembrane region" description="Helical" evidence="1">
    <location>
        <begin position="389"/>
        <end position="408"/>
    </location>
</feature>
<feature type="transmembrane region" description="Helical" evidence="1">
    <location>
        <begin position="216"/>
        <end position="235"/>
    </location>
</feature>
<dbReference type="Proteomes" id="UP000243589">
    <property type="component" value="Unassembled WGS sequence"/>
</dbReference>
<proteinExistence type="predicted"/>
<evidence type="ECO:0000256" key="1">
    <source>
        <dbReference type="SAM" id="Phobius"/>
    </source>
</evidence>
<feature type="transmembrane region" description="Helical" evidence="1">
    <location>
        <begin position="242"/>
        <end position="266"/>
    </location>
</feature>
<dbReference type="EMBL" id="LQQC01000010">
    <property type="protein sequence ID" value="KXZ58124.1"/>
    <property type="molecule type" value="Genomic_DNA"/>
</dbReference>
<comment type="caution">
    <text evidence="2">The sequence shown here is derived from an EMBL/GenBank/DDBJ whole genome shotgun (WGS) entry which is preliminary data.</text>
</comment>
<evidence type="ECO:0000313" key="3">
    <source>
        <dbReference type="Proteomes" id="UP000243589"/>
    </source>
</evidence>
<feature type="transmembrane region" description="Helical" evidence="1">
    <location>
        <begin position="170"/>
        <end position="189"/>
    </location>
</feature>
<reference evidence="2 3" key="1">
    <citation type="submission" date="2016-01" db="EMBL/GenBank/DDBJ databases">
        <title>Use of Whole Genome Sequencing to ascertain that Brevibacterium massiliense (Roux, Raoult 2009) is a later heterotypic synonym of Brevibacterium ravenspurgense (Mages 2008).</title>
        <authorList>
            <person name="Bernier A.-M."/>
            <person name="Burdz T."/>
            <person name="Huynh C."/>
            <person name="Pachecho A.L."/>
            <person name="Wiebe D."/>
            <person name="Bonner C."/>
            <person name="Bernard K."/>
        </authorList>
    </citation>
    <scope>NUCLEOTIDE SEQUENCE [LARGE SCALE GENOMIC DNA]</scope>
    <source>
        <strain evidence="2 3">CCUG56047</strain>
    </source>
</reference>
<keyword evidence="1" id="KW-0812">Transmembrane</keyword>
<feature type="transmembrane region" description="Helical" evidence="1">
    <location>
        <begin position="21"/>
        <end position="41"/>
    </location>
</feature>
<sequence>MAAPSGVATASSFGMKKIVPWLIYAAALLCLSACVYAELLADFDGRVFADNDDSSLFIWWIAHTADVVAGWFGRTTGGGSLLYTTAMNAPVGVNGAWNTSLVGIGLPLVPVTWVFGPVVSYNLAIVCAPVVSALTAALLIRRFTRLVPAFFGGALYGFSTYTIAQSSGHLNLAWAVFPPLVVLMMVLVAHDRRWTVPFGIVLGWQFYISTELLAGTFLAVLVFSAGACLTAWPHVRPFISALLLRGSAAAGIALVIASPLLFTMWLKANGPRDSIRPHGVWNTDVLDVMTPGPYTRIGTGRELSRVEPIDPSELGGYLSILWLVVCLAAVVLLWNRSPAARTAACTGFGMWVLSLGSPIFLGGEQLLPYGPFRLVELIPVLSNILPMRLMVHVVLACSVLSALLLNSARRVSSRALIGTALSGVLVLTSAAPVPARDLHIPEFYTDQVRDAIPAGALVKTLPRPRAWAYPRADEAMLWQAVSGMHYRETGGYFIGGRDDAPVTYAAAADSLDILLEEHRDSPVPRAEDLRDGVRELCRGGVDYILIADDGFYLPQPAPDIARAVGAAAGVSPQHTGGVWTIKLSKEQGC</sequence>
<accession>A0A150H7Y6</accession>
<dbReference type="AlphaFoldDB" id="A0A150H7Y6"/>
<dbReference type="PATRIC" id="fig|479117.4.peg.1157"/>
<feature type="transmembrane region" description="Helical" evidence="1">
    <location>
        <begin position="415"/>
        <end position="435"/>
    </location>
</feature>
<keyword evidence="3" id="KW-1185">Reference proteome</keyword>
<keyword evidence="1" id="KW-1133">Transmembrane helix</keyword>
<evidence type="ECO:0000313" key="2">
    <source>
        <dbReference type="EMBL" id="KXZ58124.1"/>
    </source>
</evidence>
<keyword evidence="1" id="KW-0472">Membrane</keyword>
<gene>
    <name evidence="2" type="ORF">Bravens_01161</name>
</gene>
<feature type="transmembrane region" description="Helical" evidence="1">
    <location>
        <begin position="342"/>
        <end position="361"/>
    </location>
</feature>
<feature type="transmembrane region" description="Helical" evidence="1">
    <location>
        <begin position="95"/>
        <end position="115"/>
    </location>
</feature>
<feature type="transmembrane region" description="Helical" evidence="1">
    <location>
        <begin position="314"/>
        <end position="335"/>
    </location>
</feature>
<feature type="transmembrane region" description="Helical" evidence="1">
    <location>
        <begin position="121"/>
        <end position="139"/>
    </location>
</feature>